<evidence type="ECO:0000256" key="1">
    <source>
        <dbReference type="SAM" id="Phobius"/>
    </source>
</evidence>
<gene>
    <name evidence="2" type="ORF">A2227_02215</name>
</gene>
<proteinExistence type="predicted"/>
<organism evidence="2 3">
    <name type="scientific">Candidatus Falkowbacteria bacterium RIFOXYA2_FULL_47_19</name>
    <dbReference type="NCBI Taxonomy" id="1797994"/>
    <lineage>
        <taxon>Bacteria</taxon>
        <taxon>Candidatus Falkowiibacteriota</taxon>
    </lineage>
</organism>
<dbReference type="STRING" id="1797994.A2227_02215"/>
<sequence length="141" mass="15330">MVKSQPRKKGEKEKMEALKNWWSVLGKWQVLTIFAVLAVFFITRHITGDNRTAAFTAVVFAGFIAFVASLTVFAVAATAVAFAVASGTTFVTTLFVAAFLAAAVFVITEDLKIGKKTVYLSCAAEFVVILLPIFGTVQGWW</sequence>
<feature type="transmembrane region" description="Helical" evidence="1">
    <location>
        <begin position="54"/>
        <end position="76"/>
    </location>
</feature>
<keyword evidence="1" id="KW-0472">Membrane</keyword>
<evidence type="ECO:0000313" key="3">
    <source>
        <dbReference type="Proteomes" id="UP000178367"/>
    </source>
</evidence>
<feature type="transmembrane region" description="Helical" evidence="1">
    <location>
        <begin position="118"/>
        <end position="140"/>
    </location>
</feature>
<name>A0A1F5SLS3_9BACT</name>
<reference evidence="2 3" key="1">
    <citation type="journal article" date="2016" name="Nat. Commun.">
        <title>Thousands of microbial genomes shed light on interconnected biogeochemical processes in an aquifer system.</title>
        <authorList>
            <person name="Anantharaman K."/>
            <person name="Brown C.T."/>
            <person name="Hug L.A."/>
            <person name="Sharon I."/>
            <person name="Castelle C.J."/>
            <person name="Probst A.J."/>
            <person name="Thomas B.C."/>
            <person name="Singh A."/>
            <person name="Wilkins M.J."/>
            <person name="Karaoz U."/>
            <person name="Brodie E.L."/>
            <person name="Williams K.H."/>
            <person name="Hubbard S.S."/>
            <person name="Banfield J.F."/>
        </authorList>
    </citation>
    <scope>NUCLEOTIDE SEQUENCE [LARGE SCALE GENOMIC DNA]</scope>
</reference>
<keyword evidence="1" id="KW-0812">Transmembrane</keyword>
<protein>
    <submittedName>
        <fullName evidence="2">Uncharacterized protein</fullName>
    </submittedName>
</protein>
<accession>A0A1F5SLS3</accession>
<feature type="transmembrane region" description="Helical" evidence="1">
    <location>
        <begin position="82"/>
        <end position="106"/>
    </location>
</feature>
<feature type="transmembrane region" description="Helical" evidence="1">
    <location>
        <begin position="20"/>
        <end position="42"/>
    </location>
</feature>
<comment type="caution">
    <text evidence="2">The sequence shown here is derived from an EMBL/GenBank/DDBJ whole genome shotgun (WGS) entry which is preliminary data.</text>
</comment>
<dbReference type="EMBL" id="MFGB01000008">
    <property type="protein sequence ID" value="OGF27413.1"/>
    <property type="molecule type" value="Genomic_DNA"/>
</dbReference>
<evidence type="ECO:0000313" key="2">
    <source>
        <dbReference type="EMBL" id="OGF27413.1"/>
    </source>
</evidence>
<keyword evidence="1" id="KW-1133">Transmembrane helix</keyword>
<dbReference type="AlphaFoldDB" id="A0A1F5SLS3"/>
<dbReference type="Proteomes" id="UP000178367">
    <property type="component" value="Unassembled WGS sequence"/>
</dbReference>